<feature type="transmembrane region" description="Helical" evidence="8">
    <location>
        <begin position="309"/>
        <end position="327"/>
    </location>
</feature>
<feature type="transmembrane region" description="Helical" evidence="8">
    <location>
        <begin position="416"/>
        <end position="441"/>
    </location>
</feature>
<evidence type="ECO:0000313" key="11">
    <source>
        <dbReference type="Proteomes" id="UP000886818"/>
    </source>
</evidence>
<dbReference type="InterPro" id="IPR001750">
    <property type="entry name" value="ND/Mrp_TM"/>
</dbReference>
<dbReference type="Pfam" id="PF00361">
    <property type="entry name" value="Proton_antipo_M"/>
    <property type="match status" value="1"/>
</dbReference>
<keyword evidence="11" id="KW-1185">Reference proteome</keyword>
<feature type="domain" description="NADH:quinone oxidoreductase/Mrp antiporter transmembrane" evidence="9">
    <location>
        <begin position="131"/>
        <end position="427"/>
    </location>
</feature>
<reference evidence="10" key="1">
    <citation type="submission" date="2021-07" db="EMBL/GenBank/DDBJ databases">
        <title>Complete genome sequence of Crassaminicella sp. 143-21, isolated from a deep-sea hydrothermal vent.</title>
        <authorList>
            <person name="Li X."/>
        </authorList>
    </citation>
    <scope>NUCLEOTIDE SEQUENCE</scope>
    <source>
        <strain evidence="10">143-21</strain>
    </source>
</reference>
<evidence type="ECO:0000259" key="9">
    <source>
        <dbReference type="Pfam" id="PF00361"/>
    </source>
</evidence>
<feature type="transmembrane region" description="Helical" evidence="8">
    <location>
        <begin position="112"/>
        <end position="131"/>
    </location>
</feature>
<evidence type="ECO:0000256" key="5">
    <source>
        <dbReference type="ARBA" id="ARBA00022989"/>
    </source>
</evidence>
<evidence type="ECO:0000256" key="3">
    <source>
        <dbReference type="ARBA" id="ARBA00022475"/>
    </source>
</evidence>
<evidence type="ECO:0000256" key="8">
    <source>
        <dbReference type="SAM" id="Phobius"/>
    </source>
</evidence>
<keyword evidence="5 8" id="KW-1133">Transmembrane helix</keyword>
<feature type="transmembrane region" description="Helical" evidence="8">
    <location>
        <begin position="167"/>
        <end position="186"/>
    </location>
</feature>
<evidence type="ECO:0000256" key="6">
    <source>
        <dbReference type="ARBA" id="ARBA00023136"/>
    </source>
</evidence>
<dbReference type="PANTHER" id="PTHR42703">
    <property type="entry name" value="NADH DEHYDROGENASE"/>
    <property type="match status" value="1"/>
</dbReference>
<keyword evidence="4 7" id="KW-0812">Transmembrane</keyword>
<keyword evidence="6 8" id="KW-0472">Membrane</keyword>
<feature type="transmembrane region" description="Helical" evidence="8">
    <location>
        <begin position="212"/>
        <end position="236"/>
    </location>
</feature>
<feature type="transmembrane region" description="Helical" evidence="8">
    <location>
        <begin position="137"/>
        <end position="155"/>
    </location>
</feature>
<evidence type="ECO:0000256" key="1">
    <source>
        <dbReference type="ARBA" id="ARBA00004651"/>
    </source>
</evidence>
<dbReference type="Proteomes" id="UP000886818">
    <property type="component" value="Chromosome"/>
</dbReference>
<name>A0ABX8RD01_9CLOT</name>
<keyword evidence="3" id="KW-1003">Cell membrane</keyword>
<dbReference type="EMBL" id="CP078093">
    <property type="protein sequence ID" value="QXM06903.1"/>
    <property type="molecule type" value="Genomic_DNA"/>
</dbReference>
<feature type="transmembrane region" description="Helical" evidence="8">
    <location>
        <begin position="461"/>
        <end position="482"/>
    </location>
</feature>
<feature type="transmembrane region" description="Helical" evidence="8">
    <location>
        <begin position="82"/>
        <end position="100"/>
    </location>
</feature>
<evidence type="ECO:0000256" key="7">
    <source>
        <dbReference type="RuleBase" id="RU000320"/>
    </source>
</evidence>
<evidence type="ECO:0000313" key="10">
    <source>
        <dbReference type="EMBL" id="QXM06903.1"/>
    </source>
</evidence>
<organism evidence="10 11">
    <name type="scientific">Crassaminicella indica</name>
    <dbReference type="NCBI Taxonomy" id="2855394"/>
    <lineage>
        <taxon>Bacteria</taxon>
        <taxon>Bacillati</taxon>
        <taxon>Bacillota</taxon>
        <taxon>Clostridia</taxon>
        <taxon>Eubacteriales</taxon>
        <taxon>Clostridiaceae</taxon>
        <taxon>Crassaminicella</taxon>
    </lineage>
</organism>
<evidence type="ECO:0000256" key="4">
    <source>
        <dbReference type="ARBA" id="ARBA00022692"/>
    </source>
</evidence>
<accession>A0ABX8RD01</accession>
<feature type="transmembrane region" description="Helical" evidence="8">
    <location>
        <begin position="280"/>
        <end position="302"/>
    </location>
</feature>
<comment type="similarity">
    <text evidence="2">Belongs to the CPA3 antiporters (TC 2.A.63) subunit D family.</text>
</comment>
<feature type="transmembrane region" description="Helical" evidence="8">
    <location>
        <begin position="376"/>
        <end position="396"/>
    </location>
</feature>
<protein>
    <submittedName>
        <fullName evidence="10">Monovalent cation/H+ antiporter subunit D family protein</fullName>
    </submittedName>
</protein>
<dbReference type="RefSeq" id="WP_218283596.1">
    <property type="nucleotide sequence ID" value="NZ_CP078093.1"/>
</dbReference>
<feature type="transmembrane region" description="Helical" evidence="8">
    <location>
        <begin position="6"/>
        <end position="26"/>
    </location>
</feature>
<dbReference type="PANTHER" id="PTHR42703:SF1">
    <property type="entry name" value="NA(+)_H(+) ANTIPORTER SUBUNIT D1"/>
    <property type="match status" value="1"/>
</dbReference>
<feature type="transmembrane region" description="Helical" evidence="8">
    <location>
        <begin position="333"/>
        <end position="355"/>
    </location>
</feature>
<comment type="subcellular location">
    <subcellularLocation>
        <location evidence="1">Cell membrane</location>
        <topology evidence="1">Multi-pass membrane protein</topology>
    </subcellularLocation>
    <subcellularLocation>
        <location evidence="7">Membrane</location>
        <topology evidence="7">Multi-pass membrane protein</topology>
    </subcellularLocation>
</comment>
<dbReference type="InterPro" id="IPR050586">
    <property type="entry name" value="CPA3_Na-H_Antiporter_D"/>
</dbReference>
<evidence type="ECO:0000256" key="2">
    <source>
        <dbReference type="ARBA" id="ARBA00005346"/>
    </source>
</evidence>
<proteinExistence type="inferred from homology"/>
<feature type="transmembrane region" description="Helical" evidence="8">
    <location>
        <begin position="248"/>
        <end position="268"/>
    </location>
</feature>
<gene>
    <name evidence="10" type="ORF">KVH43_04065</name>
</gene>
<sequence length="490" mass="53888">MVYENNFPLLIILILFISAFTMPLIKKNALVKLVSLLTMGVSFLLGIATFLFVKENGSFFYKVGHFDAPWGIEFQIGTVESIMAILFTGVATLILWYALYSIEKEIKPNKVGFYYLLINILVGSLLGMVFSNDLFNCFVFIEVTTLASCGIIVVKDKKENIAAAIKYLILSCLGSGLVLMGIAFLYDITGNLNMTYIHKELMKGYESYQNTLHIAAGLFTVGIGIKSAMFPMHIWLPDAHSSAPASSSAILSALVLKSPVLLLIKILYRVFGDEMIYEFSILNLILILGTMGMIMGSVFALRQKEIKRVIAYSSVAQMGYIFFGIGLGNKLGLIMAIFHIIGHAVTKSLLFLTAGRMIEKTGNKKLSELKGVGKEMPYTLGLFTIGALSMVGIPILPGFISKWYLSLASIDATKYMYIAAILLSSLLNAAYYFPIVVNGYFGEENIKDKLYKSNEKDVKALMPIALLMIGMIVVGAISHKIIDVIALGLV</sequence>
<feature type="transmembrane region" description="Helical" evidence="8">
    <location>
        <begin position="33"/>
        <end position="53"/>
    </location>
</feature>